<dbReference type="OrthoDB" id="2771363at2759"/>
<comment type="caution">
    <text evidence="7">The sequence shown here is derived from an EMBL/GenBank/DDBJ whole genome shotgun (WGS) entry which is preliminary data.</text>
</comment>
<dbReference type="InterPro" id="IPR011701">
    <property type="entry name" value="MFS"/>
</dbReference>
<evidence type="ECO:0000313" key="8">
    <source>
        <dbReference type="Proteomes" id="UP000186601"/>
    </source>
</evidence>
<evidence type="ECO:0000256" key="6">
    <source>
        <dbReference type="SAM" id="Phobius"/>
    </source>
</evidence>
<gene>
    <name evidence="7" type="ORF">PHLCEN_2v6717</name>
</gene>
<organism evidence="7 8">
    <name type="scientific">Hermanssonia centrifuga</name>
    <dbReference type="NCBI Taxonomy" id="98765"/>
    <lineage>
        <taxon>Eukaryota</taxon>
        <taxon>Fungi</taxon>
        <taxon>Dikarya</taxon>
        <taxon>Basidiomycota</taxon>
        <taxon>Agaricomycotina</taxon>
        <taxon>Agaricomycetes</taxon>
        <taxon>Polyporales</taxon>
        <taxon>Meruliaceae</taxon>
        <taxon>Hermanssonia</taxon>
    </lineage>
</organism>
<accession>A0A2R6NYN7</accession>
<evidence type="ECO:0000313" key="7">
    <source>
        <dbReference type="EMBL" id="PSR80460.1"/>
    </source>
</evidence>
<dbReference type="Gene3D" id="1.20.1250.20">
    <property type="entry name" value="MFS general substrate transporter like domains"/>
    <property type="match status" value="1"/>
</dbReference>
<reference evidence="7 8" key="1">
    <citation type="submission" date="2018-02" db="EMBL/GenBank/DDBJ databases">
        <title>Genome sequence of the basidiomycete white-rot fungus Phlebia centrifuga.</title>
        <authorList>
            <person name="Granchi Z."/>
            <person name="Peng M."/>
            <person name="de Vries R.P."/>
            <person name="Hilden K."/>
            <person name="Makela M.R."/>
            <person name="Grigoriev I."/>
            <person name="Riley R."/>
        </authorList>
    </citation>
    <scope>NUCLEOTIDE SEQUENCE [LARGE SCALE GENOMIC DNA]</scope>
    <source>
        <strain evidence="7 8">FBCC195</strain>
    </source>
</reference>
<protein>
    <submittedName>
        <fullName evidence="7">Uncharacterized protein</fullName>
    </submittedName>
</protein>
<sequence>MSIVNPQSSKSWRGRTSAIFPLVFLQSLAIALAELPVTYLLRELRCAEYNLPHIPEFDVCTLPEVQQAHSTDLAIYLAVVAVLSVVVSGPYGQLSDNRGRKTAMGLAVTLNGLGDVWLTICGGWFRPVRVFSCSSLDTAALSNSPFHVPIALHVAAVLKGFGGGFSVINAAQIAYVADTSSTAARSSYMGLTLVMYWIASSIGPILSTALLEDGGFAYAFLLAAGVWALYLAYSLVVQESHAPPPQHEAGDTSADADEADQDTSTEESTLGTWKHRVDVLLSAIVEPLKLVFGHSTLRWLGIVVFAMLFALGAFDTLVVYCDHEFGMDSIEAALVATTMAISRTTSVLFILPIFVGVYGCIARRGTANIGNQKSRASTTEADERTPLIAEIRAVESNHKEDVPSQQSAAAQELIISRVCLVLYAIGMLFTWRSENIVEVISSTYVGSLGAAANPSLQALLTLAAPPEGFGRVLAGFSILELAATALSGPIMFGLYNATVEVMPGLVWLVSAHDNNQNFM</sequence>
<dbReference type="Pfam" id="PF07690">
    <property type="entry name" value="MFS_1"/>
    <property type="match status" value="1"/>
</dbReference>
<proteinExistence type="predicted"/>
<dbReference type="EMBL" id="MLYV02000653">
    <property type="protein sequence ID" value="PSR80460.1"/>
    <property type="molecule type" value="Genomic_DNA"/>
</dbReference>
<feature type="transmembrane region" description="Helical" evidence="6">
    <location>
        <begin position="150"/>
        <end position="176"/>
    </location>
</feature>
<evidence type="ECO:0000256" key="2">
    <source>
        <dbReference type="ARBA" id="ARBA00022692"/>
    </source>
</evidence>
<keyword evidence="2 6" id="KW-0812">Transmembrane</keyword>
<dbReference type="PANTHER" id="PTHR23507:SF1">
    <property type="entry name" value="FI18259P1-RELATED"/>
    <property type="match status" value="1"/>
</dbReference>
<keyword evidence="3 6" id="KW-1133">Transmembrane helix</keyword>
<dbReference type="PANTHER" id="PTHR23507">
    <property type="entry name" value="ZGC:174356"/>
    <property type="match status" value="1"/>
</dbReference>
<feature type="transmembrane region" description="Helical" evidence="6">
    <location>
        <begin position="73"/>
        <end position="91"/>
    </location>
</feature>
<dbReference type="SUPFAM" id="SSF103473">
    <property type="entry name" value="MFS general substrate transporter"/>
    <property type="match status" value="1"/>
</dbReference>
<feature type="transmembrane region" description="Helical" evidence="6">
    <location>
        <begin position="340"/>
        <end position="361"/>
    </location>
</feature>
<feature type="transmembrane region" description="Helical" evidence="6">
    <location>
        <begin position="103"/>
        <end position="125"/>
    </location>
</feature>
<dbReference type="GO" id="GO:0016020">
    <property type="term" value="C:membrane"/>
    <property type="evidence" value="ECO:0007669"/>
    <property type="project" value="UniProtKB-SubCell"/>
</dbReference>
<dbReference type="Proteomes" id="UP000186601">
    <property type="component" value="Unassembled WGS sequence"/>
</dbReference>
<feature type="transmembrane region" description="Helical" evidence="6">
    <location>
        <begin position="216"/>
        <end position="236"/>
    </location>
</feature>
<dbReference type="AlphaFoldDB" id="A0A2R6NYN7"/>
<feature type="region of interest" description="Disordered" evidence="5">
    <location>
        <begin position="242"/>
        <end position="268"/>
    </location>
</feature>
<feature type="compositionally biased region" description="Acidic residues" evidence="5">
    <location>
        <begin position="254"/>
        <end position="265"/>
    </location>
</feature>
<dbReference type="GO" id="GO:0022857">
    <property type="term" value="F:transmembrane transporter activity"/>
    <property type="evidence" value="ECO:0007669"/>
    <property type="project" value="InterPro"/>
</dbReference>
<feature type="transmembrane region" description="Helical" evidence="6">
    <location>
        <begin position="299"/>
        <end position="320"/>
    </location>
</feature>
<name>A0A2R6NYN7_9APHY</name>
<evidence type="ECO:0000256" key="1">
    <source>
        <dbReference type="ARBA" id="ARBA00004141"/>
    </source>
</evidence>
<feature type="transmembrane region" description="Helical" evidence="6">
    <location>
        <begin position="188"/>
        <end position="210"/>
    </location>
</feature>
<evidence type="ECO:0000256" key="3">
    <source>
        <dbReference type="ARBA" id="ARBA00022989"/>
    </source>
</evidence>
<evidence type="ECO:0000256" key="4">
    <source>
        <dbReference type="ARBA" id="ARBA00023136"/>
    </source>
</evidence>
<keyword evidence="4 6" id="KW-0472">Membrane</keyword>
<comment type="subcellular location">
    <subcellularLocation>
        <location evidence="1">Membrane</location>
        <topology evidence="1">Multi-pass membrane protein</topology>
    </subcellularLocation>
</comment>
<evidence type="ECO:0000256" key="5">
    <source>
        <dbReference type="SAM" id="MobiDB-lite"/>
    </source>
</evidence>
<dbReference type="InterPro" id="IPR036259">
    <property type="entry name" value="MFS_trans_sf"/>
</dbReference>
<keyword evidence="8" id="KW-1185">Reference proteome</keyword>